<reference evidence="2" key="2">
    <citation type="submission" date="2023-05" db="EMBL/GenBank/DDBJ databases">
        <authorList>
            <person name="Schelkunov M.I."/>
        </authorList>
    </citation>
    <scope>NUCLEOTIDE SEQUENCE</scope>
    <source>
        <strain evidence="2">Hsosn_3</strain>
        <tissue evidence="2">Leaf</tissue>
    </source>
</reference>
<organism evidence="2 3">
    <name type="scientific">Heracleum sosnowskyi</name>
    <dbReference type="NCBI Taxonomy" id="360622"/>
    <lineage>
        <taxon>Eukaryota</taxon>
        <taxon>Viridiplantae</taxon>
        <taxon>Streptophyta</taxon>
        <taxon>Embryophyta</taxon>
        <taxon>Tracheophyta</taxon>
        <taxon>Spermatophyta</taxon>
        <taxon>Magnoliopsida</taxon>
        <taxon>eudicotyledons</taxon>
        <taxon>Gunneridae</taxon>
        <taxon>Pentapetalae</taxon>
        <taxon>asterids</taxon>
        <taxon>campanulids</taxon>
        <taxon>Apiales</taxon>
        <taxon>Apiaceae</taxon>
        <taxon>Apioideae</taxon>
        <taxon>apioid superclade</taxon>
        <taxon>Tordylieae</taxon>
        <taxon>Tordyliinae</taxon>
        <taxon>Heracleum</taxon>
    </lineage>
</organism>
<evidence type="ECO:0000313" key="2">
    <source>
        <dbReference type="EMBL" id="KAK1372476.1"/>
    </source>
</evidence>
<comment type="caution">
    <text evidence="2">The sequence shown here is derived from an EMBL/GenBank/DDBJ whole genome shotgun (WGS) entry which is preliminary data.</text>
</comment>
<dbReference type="Pfam" id="PF00646">
    <property type="entry name" value="F-box"/>
    <property type="match status" value="1"/>
</dbReference>
<dbReference type="PANTHER" id="PTHR31672:SF13">
    <property type="entry name" value="F-BOX PROTEIN CPR30-LIKE"/>
    <property type="match status" value="1"/>
</dbReference>
<reference evidence="2" key="1">
    <citation type="submission" date="2023-02" db="EMBL/GenBank/DDBJ databases">
        <title>Genome of toxic invasive species Heracleum sosnowskyi carries increased number of genes despite the absence of recent whole-genome duplications.</title>
        <authorList>
            <person name="Schelkunov M."/>
            <person name="Shtratnikova V."/>
            <person name="Makarenko M."/>
            <person name="Klepikova A."/>
            <person name="Omelchenko D."/>
            <person name="Novikova G."/>
            <person name="Obukhova E."/>
            <person name="Bogdanov V."/>
            <person name="Penin A."/>
            <person name="Logacheva M."/>
        </authorList>
    </citation>
    <scope>NUCLEOTIDE SEQUENCE</scope>
    <source>
        <strain evidence="2">Hsosn_3</strain>
        <tissue evidence="2">Leaf</tissue>
    </source>
</reference>
<accession>A0AAD8HTB2</accession>
<feature type="domain" description="F-box" evidence="1">
    <location>
        <begin position="19"/>
        <end position="48"/>
    </location>
</feature>
<sequence>MESKREAKEAIITYVHESIIIKILCFLPAETVIRCRSVCKNWDILISSACFAEAYSSSGTALPQFLLTLHRTMVLAHLVDASCDSDFPPYNCPGLVTKSILPYIFCSKSSLCVSICSVCSFTGFIVAYDRGAQYVGSPHEPYHRLNPITRQHILVQQDNKNWHWTGCALLLAHKTSQLKLLKFTGIREARIQTIGTGLWRTVTKDSSTSHVQFTGFPIFLNGIYHWGSSRLVKVCFNPEE</sequence>
<evidence type="ECO:0000259" key="1">
    <source>
        <dbReference type="Pfam" id="PF00646"/>
    </source>
</evidence>
<keyword evidence="3" id="KW-1185">Reference proteome</keyword>
<protein>
    <recommendedName>
        <fullName evidence="1">F-box domain-containing protein</fullName>
    </recommendedName>
</protein>
<dbReference type="InterPro" id="IPR001810">
    <property type="entry name" value="F-box_dom"/>
</dbReference>
<proteinExistence type="predicted"/>
<dbReference type="Gene3D" id="1.20.1280.50">
    <property type="match status" value="1"/>
</dbReference>
<dbReference type="InterPro" id="IPR036047">
    <property type="entry name" value="F-box-like_dom_sf"/>
</dbReference>
<dbReference type="Proteomes" id="UP001237642">
    <property type="component" value="Unassembled WGS sequence"/>
</dbReference>
<evidence type="ECO:0000313" key="3">
    <source>
        <dbReference type="Proteomes" id="UP001237642"/>
    </source>
</evidence>
<dbReference type="AlphaFoldDB" id="A0AAD8HTB2"/>
<gene>
    <name evidence="2" type="ORF">POM88_028669</name>
</gene>
<dbReference type="SUPFAM" id="SSF81383">
    <property type="entry name" value="F-box domain"/>
    <property type="match status" value="1"/>
</dbReference>
<dbReference type="PANTHER" id="PTHR31672">
    <property type="entry name" value="BNACNNG10540D PROTEIN"/>
    <property type="match status" value="1"/>
</dbReference>
<dbReference type="InterPro" id="IPR050796">
    <property type="entry name" value="SCF_F-box_component"/>
</dbReference>
<name>A0AAD8HTB2_9APIA</name>
<dbReference type="EMBL" id="JAUIZM010000007">
    <property type="protein sequence ID" value="KAK1372476.1"/>
    <property type="molecule type" value="Genomic_DNA"/>
</dbReference>